<comment type="cofactor">
    <cofactor evidence="2">
        <name>Mg(2+)</name>
        <dbReference type="ChEBI" id="CHEBI:18420"/>
    </cofactor>
</comment>
<sequence length="187" mass="22093">MNKTLLRKQLLEKRKNFDLDYKNTSNLIITNKVIDFIKQHQFKQICIFLSTKYEIETRNIINWCLNHHILVFVPKITTNNNMNMVLLDNSYLTNFNKFNIQEPTSNILANLKEIDCVFTPVVGFDNKLNRIGMGKGFYDKFFSLNSFSYLKVGLCFDKQKVDQIIIESNDIKLDYIITENQNIYKLN</sequence>
<evidence type="ECO:0000313" key="3">
    <source>
        <dbReference type="EMBL" id="SRX71730.1"/>
    </source>
</evidence>
<dbReference type="InterPro" id="IPR037171">
    <property type="entry name" value="NagB/RpiA_transferase-like"/>
</dbReference>
<feature type="binding site" evidence="1">
    <location>
        <position position="49"/>
    </location>
    <ligand>
        <name>substrate</name>
    </ligand>
</feature>
<feature type="binding site" evidence="1">
    <location>
        <begin position="3"/>
        <end position="7"/>
    </location>
    <ligand>
        <name>ATP</name>
        <dbReference type="ChEBI" id="CHEBI:30616"/>
    </ligand>
</feature>
<keyword evidence="3" id="KW-0436">Ligase</keyword>
<dbReference type="GO" id="GO:0009396">
    <property type="term" value="P:folic acid-containing compound biosynthetic process"/>
    <property type="evidence" value="ECO:0007669"/>
    <property type="project" value="TreeGrafter"/>
</dbReference>
<dbReference type="Pfam" id="PF01812">
    <property type="entry name" value="5-FTHF_cyc-lig"/>
    <property type="match status" value="1"/>
</dbReference>
<dbReference type="PIRSF" id="PIRSF006806">
    <property type="entry name" value="FTHF_cligase"/>
    <property type="match status" value="1"/>
</dbReference>
<dbReference type="InterPro" id="IPR002698">
    <property type="entry name" value="FTHF_cligase"/>
</dbReference>
<dbReference type="EMBL" id="LS483515">
    <property type="protein sequence ID" value="SRX71730.1"/>
    <property type="molecule type" value="Genomic_DNA"/>
</dbReference>
<keyword evidence="2" id="KW-0460">Magnesium</keyword>
<dbReference type="GO" id="GO:0030272">
    <property type="term" value="F:5-formyltetrahydrofolate cyclo-ligase activity"/>
    <property type="evidence" value="ECO:0007669"/>
    <property type="project" value="UniProtKB-EC"/>
</dbReference>
<evidence type="ECO:0000313" key="4">
    <source>
        <dbReference type="Proteomes" id="UP000290347"/>
    </source>
</evidence>
<organism evidence="3 4">
    <name type="scientific">Mycoplasma mycoides subsp. capri</name>
    <dbReference type="NCBI Taxonomy" id="40477"/>
    <lineage>
        <taxon>Bacteria</taxon>
        <taxon>Bacillati</taxon>
        <taxon>Mycoplasmatota</taxon>
        <taxon>Mollicutes</taxon>
        <taxon>Mycoplasmataceae</taxon>
        <taxon>Mycoplasma</taxon>
    </lineage>
</organism>
<dbReference type="PANTHER" id="PTHR23407">
    <property type="entry name" value="ATPASE INHIBITOR/5-FORMYLTETRAHYDROFOLATE CYCLO-LIGASE"/>
    <property type="match status" value="1"/>
</dbReference>
<keyword evidence="1 2" id="KW-0067">ATP-binding</keyword>
<dbReference type="GO" id="GO:0035999">
    <property type="term" value="P:tetrahydrofolate interconversion"/>
    <property type="evidence" value="ECO:0007669"/>
    <property type="project" value="TreeGrafter"/>
</dbReference>
<comment type="similarity">
    <text evidence="2">Belongs to the 5-formyltetrahydrofolate cyclo-ligase family.</text>
</comment>
<dbReference type="EC" id="6.3.3.2" evidence="2"/>
<feature type="binding site" evidence="1">
    <location>
        <begin position="130"/>
        <end position="138"/>
    </location>
    <ligand>
        <name>ATP</name>
        <dbReference type="ChEBI" id="CHEBI:30616"/>
    </ligand>
</feature>
<evidence type="ECO:0000256" key="1">
    <source>
        <dbReference type="PIRSR" id="PIRSR006806-1"/>
    </source>
</evidence>
<keyword evidence="1 2" id="KW-0547">Nucleotide-binding</keyword>
<name>A0AB38GEX9_MYCMC</name>
<dbReference type="GO" id="GO:0046872">
    <property type="term" value="F:metal ion binding"/>
    <property type="evidence" value="ECO:0007669"/>
    <property type="project" value="UniProtKB-KW"/>
</dbReference>
<dbReference type="PANTHER" id="PTHR23407:SF11">
    <property type="entry name" value="CHROMOSOME UNDETERMINED SCAFFOLD_24, WHOLE GENOME SHOTGUN SEQUENCE"/>
    <property type="match status" value="1"/>
</dbReference>
<reference evidence="3 4" key="1">
    <citation type="submission" date="2018-05" db="EMBL/GenBank/DDBJ databases">
        <authorList>
            <person name="Falquet L."/>
            <person name="Falquet L."/>
        </authorList>
    </citation>
    <scope>NUCLEOTIDE SEQUENCE [LARGE SCALE GENOMIC DNA]</scope>
    <source>
        <strain evidence="3 4">GM12</strain>
    </source>
</reference>
<feature type="binding site" evidence="1">
    <location>
        <position position="54"/>
    </location>
    <ligand>
        <name>substrate</name>
    </ligand>
</feature>
<dbReference type="NCBIfam" id="TIGR02727">
    <property type="entry name" value="MTHFS_bact"/>
    <property type="match status" value="1"/>
</dbReference>
<dbReference type="Gene3D" id="3.40.50.10420">
    <property type="entry name" value="NagB/RpiA/CoA transferase-like"/>
    <property type="match status" value="1"/>
</dbReference>
<accession>A0AB38GEX9</accession>
<protein>
    <recommendedName>
        <fullName evidence="2">5-formyltetrahydrofolate cyclo-ligase</fullName>
        <ecNumber evidence="2">6.3.3.2</ecNumber>
    </recommendedName>
</protein>
<dbReference type="Proteomes" id="UP000290347">
    <property type="component" value="Chromosome"/>
</dbReference>
<gene>
    <name evidence="3" type="ORF">MMC68T_00444</name>
</gene>
<dbReference type="AlphaFoldDB" id="A0AB38GEX9"/>
<evidence type="ECO:0000256" key="2">
    <source>
        <dbReference type="RuleBase" id="RU361279"/>
    </source>
</evidence>
<comment type="catalytic activity">
    <reaction evidence="2">
        <text>(6S)-5-formyl-5,6,7,8-tetrahydrofolate + ATP = (6R)-5,10-methenyltetrahydrofolate + ADP + phosphate</text>
        <dbReference type="Rhea" id="RHEA:10488"/>
        <dbReference type="ChEBI" id="CHEBI:30616"/>
        <dbReference type="ChEBI" id="CHEBI:43474"/>
        <dbReference type="ChEBI" id="CHEBI:57455"/>
        <dbReference type="ChEBI" id="CHEBI:57457"/>
        <dbReference type="ChEBI" id="CHEBI:456216"/>
        <dbReference type="EC" id="6.3.3.2"/>
    </reaction>
</comment>
<dbReference type="SUPFAM" id="SSF100950">
    <property type="entry name" value="NagB/RpiA/CoA transferase-like"/>
    <property type="match status" value="1"/>
</dbReference>
<proteinExistence type="inferred from homology"/>
<keyword evidence="2" id="KW-0479">Metal-binding</keyword>
<dbReference type="RefSeq" id="WP_020862756.1">
    <property type="nucleotide sequence ID" value="NZ_CP012387.1"/>
</dbReference>
<dbReference type="GO" id="GO:0005524">
    <property type="term" value="F:ATP binding"/>
    <property type="evidence" value="ECO:0007669"/>
    <property type="project" value="UniProtKB-KW"/>
</dbReference>
<dbReference type="InterPro" id="IPR024185">
    <property type="entry name" value="FTHF_cligase-like_sf"/>
</dbReference>